<dbReference type="InterPro" id="IPR035979">
    <property type="entry name" value="RBD_domain_sf"/>
</dbReference>
<dbReference type="PROSITE" id="PS50102">
    <property type="entry name" value="RRM"/>
    <property type="match status" value="1"/>
</dbReference>
<dbReference type="GO" id="GO:0003723">
    <property type="term" value="F:RNA binding"/>
    <property type="evidence" value="ECO:0007669"/>
    <property type="project" value="UniProtKB-UniRule"/>
</dbReference>
<reference evidence="6" key="1">
    <citation type="journal article" date="2017" name="Nature">
        <title>The genome of Chenopodium quinoa.</title>
        <authorList>
            <person name="Jarvis D.E."/>
            <person name="Ho Y.S."/>
            <person name="Lightfoot D.J."/>
            <person name="Schmoeckel S.M."/>
            <person name="Li B."/>
            <person name="Borm T.J.A."/>
            <person name="Ohyanagi H."/>
            <person name="Mineta K."/>
            <person name="Michell C.T."/>
            <person name="Saber N."/>
            <person name="Kharbatia N.M."/>
            <person name="Rupper R.R."/>
            <person name="Sharp A.R."/>
            <person name="Dally N."/>
            <person name="Boughton B.A."/>
            <person name="Woo Y.H."/>
            <person name="Gao G."/>
            <person name="Schijlen E.G.W.M."/>
            <person name="Guo X."/>
            <person name="Momin A.A."/>
            <person name="Negrao S."/>
            <person name="Al-Babili S."/>
            <person name="Gehring C."/>
            <person name="Roessner U."/>
            <person name="Jung C."/>
            <person name="Murphy K."/>
            <person name="Arold S.T."/>
            <person name="Gojobori T."/>
            <person name="van der Linden C.G."/>
            <person name="van Loo E.N."/>
            <person name="Jellen E.N."/>
            <person name="Maughan P.J."/>
            <person name="Tester M."/>
        </authorList>
    </citation>
    <scope>NUCLEOTIDE SEQUENCE [LARGE SCALE GENOMIC DNA]</scope>
    <source>
        <strain evidence="6">cv. PI 614886</strain>
    </source>
</reference>
<keyword evidence="7" id="KW-1185">Reference proteome</keyword>
<accession>A0A803M819</accession>
<evidence type="ECO:0000256" key="1">
    <source>
        <dbReference type="PROSITE-ProRule" id="PRU00175"/>
    </source>
</evidence>
<dbReference type="AlphaFoldDB" id="A0A803M819"/>
<feature type="region of interest" description="Disordered" evidence="3">
    <location>
        <begin position="275"/>
        <end position="302"/>
    </location>
</feature>
<dbReference type="InterPro" id="IPR012677">
    <property type="entry name" value="Nucleotide-bd_a/b_plait_sf"/>
</dbReference>
<feature type="compositionally biased region" description="Low complexity" evidence="3">
    <location>
        <begin position="283"/>
        <end position="299"/>
    </location>
</feature>
<dbReference type="InterPro" id="IPR013083">
    <property type="entry name" value="Znf_RING/FYVE/PHD"/>
</dbReference>
<dbReference type="Gene3D" id="3.30.70.330">
    <property type="match status" value="1"/>
</dbReference>
<dbReference type="InterPro" id="IPR039780">
    <property type="entry name" value="Mot2"/>
</dbReference>
<dbReference type="GO" id="GO:0016567">
    <property type="term" value="P:protein ubiquitination"/>
    <property type="evidence" value="ECO:0007669"/>
    <property type="project" value="TreeGrafter"/>
</dbReference>
<feature type="region of interest" description="Disordered" evidence="3">
    <location>
        <begin position="798"/>
        <end position="825"/>
    </location>
</feature>
<keyword evidence="1" id="KW-0479">Metal-binding</keyword>
<dbReference type="SUPFAM" id="SSF57850">
    <property type="entry name" value="RING/U-box"/>
    <property type="match status" value="1"/>
</dbReference>
<evidence type="ECO:0000256" key="3">
    <source>
        <dbReference type="SAM" id="MobiDB-lite"/>
    </source>
</evidence>
<feature type="domain" description="RRM" evidence="5">
    <location>
        <begin position="110"/>
        <end position="196"/>
    </location>
</feature>
<keyword evidence="2" id="KW-0694">RNA-binding</keyword>
<feature type="domain" description="RING-type" evidence="4">
    <location>
        <begin position="9"/>
        <end position="57"/>
    </location>
</feature>
<dbReference type="SUPFAM" id="SSF54928">
    <property type="entry name" value="RNA-binding domain, RBD"/>
    <property type="match status" value="1"/>
</dbReference>
<dbReference type="SMART" id="SM00361">
    <property type="entry name" value="RRM_1"/>
    <property type="match status" value="1"/>
</dbReference>
<evidence type="ECO:0008006" key="8">
    <source>
        <dbReference type="Google" id="ProtNLM"/>
    </source>
</evidence>
<dbReference type="Gramene" id="AUR62025045-RA">
    <property type="protein sequence ID" value="AUR62025045-RA:cds"/>
    <property type="gene ID" value="AUR62025045"/>
</dbReference>
<evidence type="ECO:0000259" key="4">
    <source>
        <dbReference type="PROSITE" id="PS50089"/>
    </source>
</evidence>
<dbReference type="Proteomes" id="UP000596660">
    <property type="component" value="Unplaced"/>
</dbReference>
<dbReference type="FunFam" id="3.30.70.330:FF:000161">
    <property type="entry name" value="RNA binding (RRM/RBD/RNP motifs) family protein"/>
    <property type="match status" value="1"/>
</dbReference>
<evidence type="ECO:0000256" key="2">
    <source>
        <dbReference type="PROSITE-ProRule" id="PRU00176"/>
    </source>
</evidence>
<reference evidence="6" key="2">
    <citation type="submission" date="2021-03" db="UniProtKB">
        <authorList>
            <consortium name="EnsemblPlants"/>
        </authorList>
    </citation>
    <scope>IDENTIFICATION</scope>
</reference>
<proteinExistence type="predicted"/>
<dbReference type="FunFam" id="3.30.40.10:FF:000155">
    <property type="entry name" value="RNA binding (RRM/RBD/RNP motifs) family protein"/>
    <property type="match status" value="1"/>
</dbReference>
<dbReference type="PROSITE" id="PS50089">
    <property type="entry name" value="ZF_RING_2"/>
    <property type="match status" value="1"/>
</dbReference>
<dbReference type="Pfam" id="PF00076">
    <property type="entry name" value="RRM_1"/>
    <property type="match status" value="1"/>
</dbReference>
<dbReference type="CDD" id="cd16618">
    <property type="entry name" value="mRING-HC-C4C4_CNOT4"/>
    <property type="match status" value="1"/>
</dbReference>
<feature type="region of interest" description="Disordered" evidence="3">
    <location>
        <begin position="318"/>
        <end position="339"/>
    </location>
</feature>
<dbReference type="PANTHER" id="PTHR12603:SF36">
    <property type="entry name" value="RNA BINDING (RRM_RBD_RNP MOTIFS) FAMILY PROTEIN"/>
    <property type="match status" value="1"/>
</dbReference>
<dbReference type="Gene3D" id="3.30.40.10">
    <property type="entry name" value="Zinc/RING finger domain, C3HC4 (zinc finger)"/>
    <property type="match status" value="1"/>
</dbReference>
<keyword evidence="1" id="KW-0862">Zinc</keyword>
<keyword evidence="1" id="KW-0863">Zinc-finger</keyword>
<dbReference type="InterPro" id="IPR000504">
    <property type="entry name" value="RRM_dom"/>
</dbReference>
<dbReference type="InterPro" id="IPR039515">
    <property type="entry name" value="NOT4_mRING-HC-C4C4"/>
</dbReference>
<dbReference type="Pfam" id="PF14570">
    <property type="entry name" value="zf-RING_4"/>
    <property type="match status" value="1"/>
</dbReference>
<dbReference type="InterPro" id="IPR034261">
    <property type="entry name" value="CNOT4_RRM"/>
</dbReference>
<dbReference type="EnsemblPlants" id="AUR62025045-RA">
    <property type="protein sequence ID" value="AUR62025045-RA:cds"/>
    <property type="gene ID" value="AUR62025045"/>
</dbReference>
<dbReference type="PANTHER" id="PTHR12603">
    <property type="entry name" value="CCR4-NOT TRANSCRIPTION COMPLEX RELATED"/>
    <property type="match status" value="1"/>
</dbReference>
<protein>
    <recommendedName>
        <fullName evidence="8">CCR4-NOT transcription complex subunit 4</fullName>
    </recommendedName>
</protein>
<dbReference type="GO" id="GO:0008270">
    <property type="term" value="F:zinc ion binding"/>
    <property type="evidence" value="ECO:0007669"/>
    <property type="project" value="UniProtKB-KW"/>
</dbReference>
<dbReference type="InterPro" id="IPR001841">
    <property type="entry name" value="Znf_RING"/>
</dbReference>
<name>A0A803M819_CHEQI</name>
<dbReference type="InterPro" id="IPR003954">
    <property type="entry name" value="RRM_euk-type"/>
</dbReference>
<dbReference type="OMA" id="HERIDQT"/>
<dbReference type="GO" id="GO:0030014">
    <property type="term" value="C:CCR4-NOT complex"/>
    <property type="evidence" value="ECO:0007669"/>
    <property type="project" value="InterPro"/>
</dbReference>
<sequence length="1026" mass="112683">MSDEGEKTCPLCAEEMDLTDQQLKPCRCGYEICVWCWHHIMDMAEKDESEGRCPACRTAYDKDRIVGMAANCERLVQEVNMEKKHKLQKSKVKTSDSRKQLSSVRVIQRNLVYIVGLPLDLADEDLLQRKDYFTQYGKVLKVSISQTSAGTIQQFANNTCSVYITYSKEEEAIRCIQSVHGFILDARPLRACFGTTKYCHAWLRNVPCTNPDCLYLHEIGSHEDSFTKDEIISAYTRVQQITGVTNNMQRRAGTTLPPPADDYCNNSSVVIEKPTVKNTSTNSASYSKGSPPNSSSGRSVALPPAASWGARVSNCNPPSVSLASSNGSSKQKAETVHESPVLATTVSDLIPGDIGKKQLSNEEINANQAISKLDIPEIVKKNTGYISQRNVSEVSSTLSVASAGKSVSQSSCSPAISSDVEGGEWLLNANSLDGQPCSSCEDNGNSSVMDGKILKLCSDISSISTDKQLNSEHSEVVRPNGLSLNNFLSPRNQGIQWHESERLQEHSSATSSKPSTINSLTTQKEVFDLRSDMQASVLQNIPSETEDDFNNQRLQDAIVVNQAAIPASSPLHLLSHLRVPLQSQGGADYAGNYTAAPSIVNRLNDECLTSVSSASVAPNGFLDRFVSHTPDQDSSLLFKDGQESRMGRFDGELAYVDSQPALDMGENNIISNILSLDLDSWDDSLTSPQNLAKLLRETDKQEGTVKLAGSWKGQNSNQSRFSFARQEDSRNHLFDVGPSLGNIGQAAKNPPFGQEFPGIRDPYLDRIGNGFGLPHRNIELSDNLTSGHSNFSTNKLSFSRSQISAPPGFSAPSRPPPPGFASHERSDQTFDLMNSGNHMVETPSFLRNPYQALPSGNINPANDIEFIDPAILAVGKGRLPGGLNNSSIDMRQNYSVQPPAFENDSRMQLFMQRSLSPHQNLRYPDVRDNFSPPNDAYGFSSRHMDQSQASNHVPFSQFSLQQLPRNTAVSNGPWDNWSELQAANDIGVAELLRNDRLGINKFYGGYEDAKFRMTNSGDLYNRSFGM</sequence>
<evidence type="ECO:0000259" key="5">
    <source>
        <dbReference type="PROSITE" id="PS50102"/>
    </source>
</evidence>
<evidence type="ECO:0000313" key="7">
    <source>
        <dbReference type="Proteomes" id="UP000596660"/>
    </source>
</evidence>
<organism evidence="6 7">
    <name type="scientific">Chenopodium quinoa</name>
    <name type="common">Quinoa</name>
    <dbReference type="NCBI Taxonomy" id="63459"/>
    <lineage>
        <taxon>Eukaryota</taxon>
        <taxon>Viridiplantae</taxon>
        <taxon>Streptophyta</taxon>
        <taxon>Embryophyta</taxon>
        <taxon>Tracheophyta</taxon>
        <taxon>Spermatophyta</taxon>
        <taxon>Magnoliopsida</taxon>
        <taxon>eudicotyledons</taxon>
        <taxon>Gunneridae</taxon>
        <taxon>Pentapetalae</taxon>
        <taxon>Caryophyllales</taxon>
        <taxon>Chenopodiaceae</taxon>
        <taxon>Chenopodioideae</taxon>
        <taxon>Atripliceae</taxon>
        <taxon>Chenopodium</taxon>
    </lineage>
</organism>
<feature type="compositionally biased region" description="Polar residues" evidence="3">
    <location>
        <begin position="318"/>
        <end position="330"/>
    </location>
</feature>
<dbReference type="GO" id="GO:0004842">
    <property type="term" value="F:ubiquitin-protein transferase activity"/>
    <property type="evidence" value="ECO:0007669"/>
    <property type="project" value="InterPro"/>
</dbReference>
<evidence type="ECO:0000313" key="6">
    <source>
        <dbReference type="EnsemblPlants" id="AUR62025045-RA:cds"/>
    </source>
</evidence>
<dbReference type="CDD" id="cd12438">
    <property type="entry name" value="RRM_CNOT4"/>
    <property type="match status" value="1"/>
</dbReference>